<evidence type="ECO:0000256" key="8">
    <source>
        <dbReference type="SAM" id="Phobius"/>
    </source>
</evidence>
<evidence type="ECO:0000256" key="5">
    <source>
        <dbReference type="ARBA" id="ARBA00022989"/>
    </source>
</evidence>
<keyword evidence="6 8" id="KW-0472">Membrane</keyword>
<dbReference type="EMBL" id="FTMN01000001">
    <property type="protein sequence ID" value="SIP89262.1"/>
    <property type="molecule type" value="Genomic_DNA"/>
</dbReference>
<dbReference type="RefSeq" id="WP_076460108.1">
    <property type="nucleotide sequence ID" value="NZ_FTMN01000001.1"/>
</dbReference>
<keyword evidence="12" id="KW-1185">Reference proteome</keyword>
<dbReference type="InterPro" id="IPR043128">
    <property type="entry name" value="Rev_trsase/Diguanyl_cyclase"/>
</dbReference>
<evidence type="ECO:0000259" key="10">
    <source>
        <dbReference type="PROSITE" id="PS50887"/>
    </source>
</evidence>
<dbReference type="PANTHER" id="PTHR45138:SF9">
    <property type="entry name" value="DIGUANYLATE CYCLASE DGCM-RELATED"/>
    <property type="match status" value="1"/>
</dbReference>
<evidence type="ECO:0000256" key="4">
    <source>
        <dbReference type="ARBA" id="ARBA00022692"/>
    </source>
</evidence>
<dbReference type="Gene3D" id="3.30.450.350">
    <property type="entry name" value="CHASE domain"/>
    <property type="match status" value="1"/>
</dbReference>
<organism evidence="11 12">
    <name type="scientific">Marinobacterium stanieri</name>
    <dbReference type="NCBI Taxonomy" id="49186"/>
    <lineage>
        <taxon>Bacteria</taxon>
        <taxon>Pseudomonadati</taxon>
        <taxon>Pseudomonadota</taxon>
        <taxon>Gammaproteobacteria</taxon>
        <taxon>Oceanospirillales</taxon>
        <taxon>Oceanospirillaceae</taxon>
        <taxon>Marinobacterium</taxon>
    </lineage>
</organism>
<dbReference type="InterPro" id="IPR000160">
    <property type="entry name" value="GGDEF_dom"/>
</dbReference>
<keyword evidence="5 8" id="KW-1133">Transmembrane helix</keyword>
<keyword evidence="4 8" id="KW-0812">Transmembrane</keyword>
<evidence type="ECO:0000256" key="6">
    <source>
        <dbReference type="ARBA" id="ARBA00023136"/>
    </source>
</evidence>
<dbReference type="AlphaFoldDB" id="A0A1N6NB77"/>
<evidence type="ECO:0000256" key="2">
    <source>
        <dbReference type="ARBA" id="ARBA00004370"/>
    </source>
</evidence>
<evidence type="ECO:0000256" key="7">
    <source>
        <dbReference type="ARBA" id="ARBA00034247"/>
    </source>
</evidence>
<dbReference type="EC" id="2.7.7.65" evidence="3"/>
<dbReference type="SMART" id="SM01079">
    <property type="entry name" value="CHASE"/>
    <property type="match status" value="1"/>
</dbReference>
<comment type="subcellular location">
    <subcellularLocation>
        <location evidence="2">Membrane</location>
    </subcellularLocation>
</comment>
<dbReference type="GO" id="GO:0007165">
    <property type="term" value="P:signal transduction"/>
    <property type="evidence" value="ECO:0007669"/>
    <property type="project" value="UniProtKB-ARBA"/>
</dbReference>
<dbReference type="eggNOG" id="COG3614">
    <property type="taxonomic scope" value="Bacteria"/>
</dbReference>
<dbReference type="InterPro" id="IPR050469">
    <property type="entry name" value="Diguanylate_Cyclase"/>
</dbReference>
<comment type="catalytic activity">
    <reaction evidence="7">
        <text>2 GTP = 3',3'-c-di-GMP + 2 diphosphate</text>
        <dbReference type="Rhea" id="RHEA:24898"/>
        <dbReference type="ChEBI" id="CHEBI:33019"/>
        <dbReference type="ChEBI" id="CHEBI:37565"/>
        <dbReference type="ChEBI" id="CHEBI:58805"/>
        <dbReference type="EC" id="2.7.7.65"/>
    </reaction>
</comment>
<dbReference type="NCBIfam" id="TIGR00254">
    <property type="entry name" value="GGDEF"/>
    <property type="match status" value="1"/>
</dbReference>
<evidence type="ECO:0000256" key="3">
    <source>
        <dbReference type="ARBA" id="ARBA00012528"/>
    </source>
</evidence>
<dbReference type="SUPFAM" id="SSF55073">
    <property type="entry name" value="Nucleotide cyclase"/>
    <property type="match status" value="1"/>
</dbReference>
<sequence length="512" mass="56726">MRNRYSTYYLALLILIAAAGAFGAWKAYSVSRLLEEKRVDDNLRELAQIQAFRAQDLLSDAERVLEAFTAYFQSSEQVTESEFRRFSSVLLPGRNDVYAVHWAPKVLSSERKAHEAAMQARGLAPKGIFELALPSLSPVPALPRPRYFPITFTEPLEQNRRAVGLDAALRFSQPADGPIEMALQGRSYTTGAFPIVQDEKGPLAVAIFQPVHVYGTDSWTMQQLRGFLLLLLRPEILLTERLEPISGQPYQVRLSDISGADPKQIYPRGNVAPAAGPEYSFPLALGSREWQVDIAFEEPVRVSHAPAAIAGLIILLTLVVMFALTRSLRQSSALLVANNKLSLLANRDPLTGLANRRSIEELAHEVLALETRGEGFSAVCVVDLDNFKKVNDSLGHQQGDILLMELAELFQQTLRSSDIAARIGGDEFVLLMPQLKSLNDVTGALQRLVNSIRAYAEDHEQVSYVSASIGVALSGSDCRDFILLQQRADRAMYEAKKAGKNRYLIWSPDLMS</sequence>
<feature type="transmembrane region" description="Helical" evidence="8">
    <location>
        <begin position="305"/>
        <end position="324"/>
    </location>
</feature>
<dbReference type="InterPro" id="IPR006189">
    <property type="entry name" value="CHASE_dom"/>
</dbReference>
<dbReference type="SMART" id="SM00267">
    <property type="entry name" value="GGDEF"/>
    <property type="match status" value="1"/>
</dbReference>
<dbReference type="PROSITE" id="PS50839">
    <property type="entry name" value="CHASE"/>
    <property type="match status" value="1"/>
</dbReference>
<name>A0A1N6NB77_9GAMM</name>
<dbReference type="Proteomes" id="UP000186895">
    <property type="component" value="Unassembled WGS sequence"/>
</dbReference>
<accession>A0A1N6NB77</accession>
<evidence type="ECO:0000313" key="11">
    <source>
        <dbReference type="EMBL" id="SIP89262.1"/>
    </source>
</evidence>
<dbReference type="Gene3D" id="3.30.70.270">
    <property type="match status" value="1"/>
</dbReference>
<feature type="domain" description="CHASE" evidence="9">
    <location>
        <begin position="74"/>
        <end position="246"/>
    </location>
</feature>
<dbReference type="Pfam" id="PF03924">
    <property type="entry name" value="CHASE"/>
    <property type="match status" value="1"/>
</dbReference>
<dbReference type="PROSITE" id="PS50887">
    <property type="entry name" value="GGDEF"/>
    <property type="match status" value="1"/>
</dbReference>
<dbReference type="PANTHER" id="PTHR45138">
    <property type="entry name" value="REGULATORY COMPONENTS OF SENSORY TRANSDUCTION SYSTEM"/>
    <property type="match status" value="1"/>
</dbReference>
<dbReference type="Pfam" id="PF00990">
    <property type="entry name" value="GGDEF"/>
    <property type="match status" value="1"/>
</dbReference>
<reference evidence="12" key="1">
    <citation type="submission" date="2017-01" db="EMBL/GenBank/DDBJ databases">
        <authorList>
            <person name="Varghese N."/>
            <person name="Submissions S."/>
        </authorList>
    </citation>
    <scope>NUCLEOTIDE SEQUENCE [LARGE SCALE GENOMIC DNA]</scope>
    <source>
        <strain evidence="12">DSM 7027</strain>
    </source>
</reference>
<dbReference type="InterPro" id="IPR042240">
    <property type="entry name" value="CHASE_sf"/>
</dbReference>
<dbReference type="InterPro" id="IPR029787">
    <property type="entry name" value="Nucleotide_cyclase"/>
</dbReference>
<dbReference type="CDD" id="cd01949">
    <property type="entry name" value="GGDEF"/>
    <property type="match status" value="1"/>
</dbReference>
<dbReference type="GO" id="GO:0052621">
    <property type="term" value="F:diguanylate cyclase activity"/>
    <property type="evidence" value="ECO:0007669"/>
    <property type="project" value="UniProtKB-EC"/>
</dbReference>
<dbReference type="eggNOG" id="COG5001">
    <property type="taxonomic scope" value="Bacteria"/>
</dbReference>
<evidence type="ECO:0000256" key="1">
    <source>
        <dbReference type="ARBA" id="ARBA00001946"/>
    </source>
</evidence>
<feature type="domain" description="GGDEF" evidence="10">
    <location>
        <begin position="375"/>
        <end position="508"/>
    </location>
</feature>
<evidence type="ECO:0000259" key="9">
    <source>
        <dbReference type="PROSITE" id="PS50839"/>
    </source>
</evidence>
<dbReference type="GO" id="GO:0016020">
    <property type="term" value="C:membrane"/>
    <property type="evidence" value="ECO:0007669"/>
    <property type="project" value="UniProtKB-SubCell"/>
</dbReference>
<evidence type="ECO:0000313" key="12">
    <source>
        <dbReference type="Proteomes" id="UP000186895"/>
    </source>
</evidence>
<dbReference type="STRING" id="49186.SAMN05421647_101185"/>
<proteinExistence type="predicted"/>
<gene>
    <name evidence="11" type="ORF">SAMN05421647_101185</name>
</gene>
<comment type="cofactor">
    <cofactor evidence="1">
        <name>Mg(2+)</name>
        <dbReference type="ChEBI" id="CHEBI:18420"/>
    </cofactor>
</comment>
<protein>
    <recommendedName>
        <fullName evidence="3">diguanylate cyclase</fullName>
        <ecNumber evidence="3">2.7.7.65</ecNumber>
    </recommendedName>
</protein>
<dbReference type="FunFam" id="3.30.70.270:FF:000001">
    <property type="entry name" value="Diguanylate cyclase domain protein"/>
    <property type="match status" value="1"/>
</dbReference>